<gene>
    <name evidence="7" type="ORF">KHLLAP_LOCUS5335</name>
</gene>
<keyword evidence="3 6" id="KW-0812">Transmembrane</keyword>
<feature type="transmembrane region" description="Helical" evidence="6">
    <location>
        <begin position="58"/>
        <end position="77"/>
    </location>
</feature>
<keyword evidence="4 6" id="KW-1133">Transmembrane helix</keyword>
<dbReference type="Pfam" id="PF02133">
    <property type="entry name" value="Transp_cyt_pur"/>
    <property type="match status" value="2"/>
</dbReference>
<dbReference type="GO" id="GO:0015205">
    <property type="term" value="F:nucleobase transmembrane transporter activity"/>
    <property type="evidence" value="ECO:0007669"/>
    <property type="project" value="TreeGrafter"/>
</dbReference>
<dbReference type="PANTHER" id="PTHR30618:SF0">
    <property type="entry name" value="PURINE-URACIL PERMEASE NCS1"/>
    <property type="match status" value="1"/>
</dbReference>
<dbReference type="InterPro" id="IPR045225">
    <property type="entry name" value="Uracil/uridine/allantoin_perm"/>
</dbReference>
<keyword evidence="8" id="KW-1185">Reference proteome</keyword>
<keyword evidence="5 6" id="KW-0472">Membrane</keyword>
<protein>
    <submittedName>
        <fullName evidence="7">Uu.00g122610.m01.CDS01</fullName>
    </submittedName>
</protein>
<dbReference type="Proteomes" id="UP001295740">
    <property type="component" value="Unassembled WGS sequence"/>
</dbReference>
<dbReference type="EMBL" id="CAUWAG010000007">
    <property type="protein sequence ID" value="CAJ2504867.1"/>
    <property type="molecule type" value="Genomic_DNA"/>
</dbReference>
<accession>A0AAI8VBZ4</accession>
<organism evidence="7 8">
    <name type="scientific">Anthostomella pinea</name>
    <dbReference type="NCBI Taxonomy" id="933095"/>
    <lineage>
        <taxon>Eukaryota</taxon>
        <taxon>Fungi</taxon>
        <taxon>Dikarya</taxon>
        <taxon>Ascomycota</taxon>
        <taxon>Pezizomycotina</taxon>
        <taxon>Sordariomycetes</taxon>
        <taxon>Xylariomycetidae</taxon>
        <taxon>Xylariales</taxon>
        <taxon>Xylariaceae</taxon>
        <taxon>Anthostomella</taxon>
    </lineage>
</organism>
<feature type="transmembrane region" description="Helical" evidence="6">
    <location>
        <begin position="375"/>
        <end position="393"/>
    </location>
</feature>
<dbReference type="Gene3D" id="1.10.4160.10">
    <property type="entry name" value="Hydantoin permease"/>
    <property type="match status" value="1"/>
</dbReference>
<proteinExistence type="inferred from homology"/>
<feature type="transmembrane region" description="Helical" evidence="6">
    <location>
        <begin position="282"/>
        <end position="307"/>
    </location>
</feature>
<dbReference type="InterPro" id="IPR001248">
    <property type="entry name" value="Pur-cyt_permease"/>
</dbReference>
<evidence type="ECO:0000256" key="5">
    <source>
        <dbReference type="ARBA" id="ARBA00023136"/>
    </source>
</evidence>
<feature type="transmembrane region" description="Helical" evidence="6">
    <location>
        <begin position="399"/>
        <end position="423"/>
    </location>
</feature>
<feature type="transmembrane region" description="Helical" evidence="6">
    <location>
        <begin position="155"/>
        <end position="172"/>
    </location>
</feature>
<dbReference type="AlphaFoldDB" id="A0AAI8VBZ4"/>
<feature type="transmembrane region" description="Helical" evidence="6">
    <location>
        <begin position="89"/>
        <end position="108"/>
    </location>
</feature>
<comment type="subcellular location">
    <subcellularLocation>
        <location evidence="1">Membrane</location>
        <topology evidence="1">Multi-pass membrane protein</topology>
    </subcellularLocation>
</comment>
<evidence type="ECO:0000256" key="1">
    <source>
        <dbReference type="ARBA" id="ARBA00004141"/>
    </source>
</evidence>
<evidence type="ECO:0000256" key="2">
    <source>
        <dbReference type="ARBA" id="ARBA00008974"/>
    </source>
</evidence>
<evidence type="ECO:0000313" key="8">
    <source>
        <dbReference type="Proteomes" id="UP001295740"/>
    </source>
</evidence>
<evidence type="ECO:0000256" key="6">
    <source>
        <dbReference type="SAM" id="Phobius"/>
    </source>
</evidence>
<feature type="transmembrane region" description="Helical" evidence="6">
    <location>
        <begin position="452"/>
        <end position="471"/>
    </location>
</feature>
<feature type="transmembrane region" description="Helical" evidence="6">
    <location>
        <begin position="483"/>
        <end position="503"/>
    </location>
</feature>
<sequence>MSMLGQKVKAIKAAFSSKQAFLAAIETKESAQGRLANRNPWTNEDLGISPKKDWTWGWWDYAAFWWSYGFSTGVWTAGSSLVSLGMTSWQAIICIFVSHLLGAIGMAMHSRSSATYHFGFPIASRIPWGLRGGYFPVFVRVLVGTIWVGVQLVQGGYFVAVLFSAVFGEGFANMKNTSRIDNHPPSLERAYSEGSIALHYQKSVVLPPIVIGLFVFCMLQARDSGEAAGTFSQTGTLKGSALAWAMLGGINSVMGKTSTSIVNQPDLARYARTQTAPTWSQLIALPIGNTLCATLGIFGTSAIRAGWGEAIWNPWDLCSAILDRYGSGHAGARAGVAVVALGFVFSILGSNLGANVIPWGADTAVLFPRYINIRRGMYISYVLGVAVCPWRILKSASSFLQFLGGYSIFLGPFVGIFLTDYLVCRRGNMYVADLYTPGGRYWYRHGAHWRAAVAYVVAVVLPIPGFAQTFGEPVPLAWLRIYQVGWLLTCTLSSVVYWLLCFVGDVAVDEKQMAFEAIAWEQLEPYIEPETERIQGREPPVVEAVGVINEPKA</sequence>
<name>A0AAI8VBZ4_9PEZI</name>
<dbReference type="PANTHER" id="PTHR30618">
    <property type="entry name" value="NCS1 FAMILY PURINE/PYRIMIDINE TRANSPORTER"/>
    <property type="match status" value="1"/>
</dbReference>
<reference evidence="7" key="1">
    <citation type="submission" date="2023-10" db="EMBL/GenBank/DDBJ databases">
        <authorList>
            <person name="Hackl T."/>
        </authorList>
    </citation>
    <scope>NUCLEOTIDE SEQUENCE</scope>
</reference>
<comment type="similarity">
    <text evidence="2">Belongs to the purine-cytosine permease (2.A.39) family.</text>
</comment>
<evidence type="ECO:0000256" key="4">
    <source>
        <dbReference type="ARBA" id="ARBA00022989"/>
    </source>
</evidence>
<evidence type="ECO:0000256" key="3">
    <source>
        <dbReference type="ARBA" id="ARBA00022692"/>
    </source>
</evidence>
<feature type="transmembrane region" description="Helical" evidence="6">
    <location>
        <begin position="334"/>
        <end position="354"/>
    </location>
</feature>
<evidence type="ECO:0000313" key="7">
    <source>
        <dbReference type="EMBL" id="CAJ2504867.1"/>
    </source>
</evidence>
<dbReference type="GO" id="GO:0005886">
    <property type="term" value="C:plasma membrane"/>
    <property type="evidence" value="ECO:0007669"/>
    <property type="project" value="TreeGrafter"/>
</dbReference>
<comment type="caution">
    <text evidence="7">The sequence shown here is derived from an EMBL/GenBank/DDBJ whole genome shotgun (WGS) entry which is preliminary data.</text>
</comment>